<dbReference type="EMBL" id="BMMV01000002">
    <property type="protein sequence ID" value="GGJ78764.1"/>
    <property type="molecule type" value="Genomic_DNA"/>
</dbReference>
<keyword evidence="1" id="KW-1133">Transmembrane helix</keyword>
<keyword evidence="1" id="KW-0812">Transmembrane</keyword>
<keyword evidence="3" id="KW-1185">Reference proteome</keyword>
<protein>
    <recommendedName>
        <fullName evidence="4">DUF202 domain-containing protein</fullName>
    </recommendedName>
</protein>
<gene>
    <name evidence="2" type="ORF">GCM10011583_07920</name>
</gene>
<sequence>MATTIPESGTSRYPLTEEQAGMLTWVRWVYAGMAVLAAAHLAAALWAGHPGEETLWTSTIGVLAFPVLVVLSHRQLRSHRAALEESRRRRAPR</sequence>
<dbReference type="RefSeq" id="WP_189105847.1">
    <property type="nucleotide sequence ID" value="NZ_BMMV01000002.1"/>
</dbReference>
<organism evidence="2 3">
    <name type="scientific">Streptomyces camponoticapitis</name>
    <dbReference type="NCBI Taxonomy" id="1616125"/>
    <lineage>
        <taxon>Bacteria</taxon>
        <taxon>Bacillati</taxon>
        <taxon>Actinomycetota</taxon>
        <taxon>Actinomycetes</taxon>
        <taxon>Kitasatosporales</taxon>
        <taxon>Streptomycetaceae</taxon>
        <taxon>Streptomyces</taxon>
    </lineage>
</organism>
<evidence type="ECO:0000313" key="3">
    <source>
        <dbReference type="Proteomes" id="UP000660265"/>
    </source>
</evidence>
<accession>A0ABQ2DYA7</accession>
<reference evidence="3" key="1">
    <citation type="journal article" date="2019" name="Int. J. Syst. Evol. Microbiol.">
        <title>The Global Catalogue of Microorganisms (GCM) 10K type strain sequencing project: providing services to taxonomists for standard genome sequencing and annotation.</title>
        <authorList>
            <consortium name="The Broad Institute Genomics Platform"/>
            <consortium name="The Broad Institute Genome Sequencing Center for Infectious Disease"/>
            <person name="Wu L."/>
            <person name="Ma J."/>
        </authorList>
    </citation>
    <scope>NUCLEOTIDE SEQUENCE [LARGE SCALE GENOMIC DNA]</scope>
    <source>
        <strain evidence="3">CGMCC 4.7275</strain>
    </source>
</reference>
<feature type="transmembrane region" description="Helical" evidence="1">
    <location>
        <begin position="54"/>
        <end position="71"/>
    </location>
</feature>
<evidence type="ECO:0000313" key="2">
    <source>
        <dbReference type="EMBL" id="GGJ78764.1"/>
    </source>
</evidence>
<dbReference type="Proteomes" id="UP000660265">
    <property type="component" value="Unassembled WGS sequence"/>
</dbReference>
<proteinExistence type="predicted"/>
<evidence type="ECO:0008006" key="4">
    <source>
        <dbReference type="Google" id="ProtNLM"/>
    </source>
</evidence>
<feature type="transmembrane region" description="Helical" evidence="1">
    <location>
        <begin position="28"/>
        <end position="48"/>
    </location>
</feature>
<comment type="caution">
    <text evidence="2">The sequence shown here is derived from an EMBL/GenBank/DDBJ whole genome shotgun (WGS) entry which is preliminary data.</text>
</comment>
<keyword evidence="1" id="KW-0472">Membrane</keyword>
<evidence type="ECO:0000256" key="1">
    <source>
        <dbReference type="SAM" id="Phobius"/>
    </source>
</evidence>
<name>A0ABQ2DYA7_9ACTN</name>